<comment type="similarity">
    <text evidence="1">Belongs to the FAD-binding monooxygenase family.</text>
</comment>
<dbReference type="InterPro" id="IPR036188">
    <property type="entry name" value="FAD/NAD-bd_sf"/>
</dbReference>
<dbReference type="PANTHER" id="PTHR42877">
    <property type="entry name" value="L-ORNITHINE N(5)-MONOOXYGENASE-RELATED"/>
    <property type="match status" value="1"/>
</dbReference>
<dbReference type="GO" id="GO:0018667">
    <property type="term" value="F:cyclohexanone monooxygenase activity"/>
    <property type="evidence" value="ECO:0007669"/>
    <property type="project" value="UniProtKB-EC"/>
</dbReference>
<evidence type="ECO:0000256" key="2">
    <source>
        <dbReference type="ARBA" id="ARBA00022630"/>
    </source>
</evidence>
<reference evidence="5" key="1">
    <citation type="submission" date="2020-02" db="EMBL/GenBank/DDBJ databases">
        <authorList>
            <person name="Meier V. D."/>
        </authorList>
    </citation>
    <scope>NUCLEOTIDE SEQUENCE</scope>
    <source>
        <strain evidence="5">AVDCRST_MAG25</strain>
    </source>
</reference>
<dbReference type="SUPFAM" id="SSF51905">
    <property type="entry name" value="FAD/NAD(P)-binding domain"/>
    <property type="match status" value="1"/>
</dbReference>
<keyword evidence="5" id="KW-0503">Monooxygenase</keyword>
<dbReference type="EC" id="1.14.13.22" evidence="5"/>
<dbReference type="InterPro" id="IPR020946">
    <property type="entry name" value="Flavin_mOase-like"/>
</dbReference>
<accession>A0A6J4R752</accession>
<sequence length="512" mass="57511">MTVVGAFPEAGGERRVRVAIVGAGFSGLSVAWRLRERGEEDFVVLERGESVGGVWRDNTYPGAACDVPSHLYSLSFAPNPEWDRSFSSGAQIRGYLEGVVEKGGLAPWVGLGEELLDALWDDDADAWRIKTTKGRLSADVLVACAGPLTEPIYPEVTGLESFRGKMLHSSRWDHGHDLSGERVAVVGTGASAVQIVPELQRRAGKLVVFQRTPGWVVPRPEREVSEREKRLLRRVPALVKLYRLKQFLVRDGLNYRMIRRNPLVRRLFERASRSFLEEQVRDPALREKLMPDYEIGCKRVLITNDFYPALAETNVELVSSALSEVREGSVVAADGTEHAVDAIVFATGFETTTPPIFSRIRGRGGLSLNEVWGGRPRFHRATAISGFPNFFNICSAGTGSGHGSMIWKAESQTSYVLDALRLMREEALASVEVRADAQDRYMEWVGEDLDRTVWARGGCQSWYLDDGKKPSLMWPRTMLGFRRMLRRFDPEHYHLRRPRRARSTPQQQAIRS</sequence>
<dbReference type="PANTHER" id="PTHR42877:SF4">
    <property type="entry name" value="FAD_NAD(P)-BINDING DOMAIN-CONTAINING PROTEIN-RELATED"/>
    <property type="match status" value="1"/>
</dbReference>
<dbReference type="AlphaFoldDB" id="A0A6J4R752"/>
<evidence type="ECO:0000256" key="1">
    <source>
        <dbReference type="ARBA" id="ARBA00010139"/>
    </source>
</evidence>
<dbReference type="Pfam" id="PF00743">
    <property type="entry name" value="FMO-like"/>
    <property type="match status" value="1"/>
</dbReference>
<keyword evidence="2" id="KW-0285">Flavoprotein</keyword>
<name>A0A6J4R752_9ACTN</name>
<organism evidence="5">
    <name type="scientific">uncultured Rubrobacteraceae bacterium</name>
    <dbReference type="NCBI Taxonomy" id="349277"/>
    <lineage>
        <taxon>Bacteria</taxon>
        <taxon>Bacillati</taxon>
        <taxon>Actinomycetota</taxon>
        <taxon>Rubrobacteria</taxon>
        <taxon>Rubrobacterales</taxon>
        <taxon>Rubrobacteraceae</taxon>
        <taxon>environmental samples</taxon>
    </lineage>
</organism>
<evidence type="ECO:0000256" key="4">
    <source>
        <dbReference type="ARBA" id="ARBA00023002"/>
    </source>
</evidence>
<keyword evidence="4 5" id="KW-0560">Oxidoreductase</keyword>
<keyword evidence="3" id="KW-0274">FAD</keyword>
<dbReference type="GO" id="GO:0004499">
    <property type="term" value="F:N,N-dimethylaniline monooxygenase activity"/>
    <property type="evidence" value="ECO:0007669"/>
    <property type="project" value="InterPro"/>
</dbReference>
<proteinExistence type="inferred from homology"/>
<dbReference type="Pfam" id="PF13450">
    <property type="entry name" value="NAD_binding_8"/>
    <property type="match status" value="1"/>
</dbReference>
<dbReference type="Gene3D" id="3.50.50.60">
    <property type="entry name" value="FAD/NAD(P)-binding domain"/>
    <property type="match status" value="2"/>
</dbReference>
<dbReference type="EMBL" id="CADCVI010000073">
    <property type="protein sequence ID" value="CAA9463431.1"/>
    <property type="molecule type" value="Genomic_DNA"/>
</dbReference>
<evidence type="ECO:0000256" key="3">
    <source>
        <dbReference type="ARBA" id="ARBA00022827"/>
    </source>
</evidence>
<protein>
    <submittedName>
        <fullName evidence="5">Cyclohexanone monooxygenase</fullName>
        <ecNumber evidence="5">1.14.13.22</ecNumber>
    </submittedName>
</protein>
<gene>
    <name evidence="5" type="ORF">AVDCRST_MAG25-1176</name>
</gene>
<dbReference type="GO" id="GO:0050661">
    <property type="term" value="F:NADP binding"/>
    <property type="evidence" value="ECO:0007669"/>
    <property type="project" value="InterPro"/>
</dbReference>
<evidence type="ECO:0000313" key="5">
    <source>
        <dbReference type="EMBL" id="CAA9463431.1"/>
    </source>
</evidence>
<dbReference type="InterPro" id="IPR051209">
    <property type="entry name" value="FAD-bind_Monooxygenase_sf"/>
</dbReference>
<dbReference type="GO" id="GO:0050660">
    <property type="term" value="F:flavin adenine dinucleotide binding"/>
    <property type="evidence" value="ECO:0007669"/>
    <property type="project" value="InterPro"/>
</dbReference>